<organism evidence="2 3">
    <name type="scientific">Fistulifera solaris</name>
    <name type="common">Oleaginous diatom</name>
    <dbReference type="NCBI Taxonomy" id="1519565"/>
    <lineage>
        <taxon>Eukaryota</taxon>
        <taxon>Sar</taxon>
        <taxon>Stramenopiles</taxon>
        <taxon>Ochrophyta</taxon>
        <taxon>Bacillariophyta</taxon>
        <taxon>Bacillariophyceae</taxon>
        <taxon>Bacillariophycidae</taxon>
        <taxon>Naviculales</taxon>
        <taxon>Naviculaceae</taxon>
        <taxon>Fistulifera</taxon>
    </lineage>
</organism>
<name>A0A1Z5JU40_FISSO</name>
<accession>A0A1Z5JU40</accession>
<gene>
    <name evidence="2" type="ORF">FisN_18Lh203</name>
</gene>
<dbReference type="OrthoDB" id="48212at2759"/>
<evidence type="ECO:0000313" key="3">
    <source>
        <dbReference type="Proteomes" id="UP000198406"/>
    </source>
</evidence>
<evidence type="ECO:0000313" key="2">
    <source>
        <dbReference type="EMBL" id="GAX17553.1"/>
    </source>
</evidence>
<feature type="coiled-coil region" evidence="1">
    <location>
        <begin position="176"/>
        <end position="203"/>
    </location>
</feature>
<dbReference type="EMBL" id="BDSP01000118">
    <property type="protein sequence ID" value="GAX17553.1"/>
    <property type="molecule type" value="Genomic_DNA"/>
</dbReference>
<dbReference type="Proteomes" id="UP000198406">
    <property type="component" value="Unassembled WGS sequence"/>
</dbReference>
<evidence type="ECO:0000256" key="1">
    <source>
        <dbReference type="SAM" id="Coils"/>
    </source>
</evidence>
<reference evidence="2 3" key="1">
    <citation type="journal article" date="2015" name="Plant Cell">
        <title>Oil accumulation by the oleaginous diatom Fistulifera solaris as revealed by the genome and transcriptome.</title>
        <authorList>
            <person name="Tanaka T."/>
            <person name="Maeda Y."/>
            <person name="Veluchamy A."/>
            <person name="Tanaka M."/>
            <person name="Abida H."/>
            <person name="Marechal E."/>
            <person name="Bowler C."/>
            <person name="Muto M."/>
            <person name="Sunaga Y."/>
            <person name="Tanaka M."/>
            <person name="Yoshino T."/>
            <person name="Taniguchi T."/>
            <person name="Fukuda Y."/>
            <person name="Nemoto M."/>
            <person name="Matsumoto M."/>
            <person name="Wong P.S."/>
            <person name="Aburatani S."/>
            <person name="Fujibuchi W."/>
        </authorList>
    </citation>
    <scope>NUCLEOTIDE SEQUENCE [LARGE SCALE GENOMIC DNA]</scope>
    <source>
        <strain evidence="2 3">JPCC DA0580</strain>
    </source>
</reference>
<dbReference type="InParanoid" id="A0A1Z5JU40"/>
<sequence>MGDCQIRIQYDVVLETTNEVAKGREMKTLTDQSFASDSTVHELLLAFQINGNSVLQLILEDKVCLWDFTVYPPVNITKQFDATTTLFTASWFPSARLQILPMGKAPVTASSNAYDDEPDNILEAYDTIQYVSRSGQVLSGRDKPSQLLQSAIDTSVSQEDENSARIIRNEYRQRSVLRQKESLERLHKRIQNLEQKSGKTSVQVRKMLIKSRATGRQNLIDRIHFKCYVVLDDGEMEQSGEQYRFFSPQDTAGKVVESFSQNCGARRGELLVATKPGVYLRLPTLMRLYEAREANYVEDFMTVVIRFYDTGLCLESPSIEEGDRASARDEQTSTDIAPMTTFTALDKQEVSAPVNASAKTLTKLPQLTAALTALDSKSKNGGLSKPKTTTVDKVKQMQMKAKAKGDGKRVKLPDRFYFELVVVSKDCQIDKAEPVFMAKSDPLSRIPRDYVAAPGRLLVQRDADSGAFFEMIDDTSIRFEDAVSKGVLTSFGRIIIQLDG</sequence>
<comment type="caution">
    <text evidence="2">The sequence shown here is derived from an EMBL/GenBank/DDBJ whole genome shotgun (WGS) entry which is preliminary data.</text>
</comment>
<proteinExistence type="predicted"/>
<dbReference type="AlphaFoldDB" id="A0A1Z5JU40"/>
<keyword evidence="1" id="KW-0175">Coiled coil</keyword>
<keyword evidence="3" id="KW-1185">Reference proteome</keyword>
<protein>
    <submittedName>
        <fullName evidence="2">Uncharacterized protein</fullName>
    </submittedName>
</protein>